<gene>
    <name evidence="1" type="ORF">FBF48_10485</name>
</gene>
<evidence type="ECO:0000313" key="2">
    <source>
        <dbReference type="Proteomes" id="UP000308186"/>
    </source>
</evidence>
<reference evidence="1 2" key="1">
    <citation type="submission" date="2019-06" db="EMBL/GenBank/DDBJ databases">
        <title>Genome Announcement To Ensure Probiotic Safety of Streptococcus salivarius UBSS01.</title>
        <authorList>
            <person name="Sulthana A."/>
            <person name="Lakshmi S.G."/>
            <person name="Madempudi R.S."/>
        </authorList>
    </citation>
    <scope>NUCLEOTIDE SEQUENCE [LARGE SCALE GENOMIC DNA]</scope>
    <source>
        <strain evidence="1 2">UBSS01</strain>
    </source>
</reference>
<comment type="caution">
    <text evidence="1">The sequence shown here is derived from an EMBL/GenBank/DDBJ whole genome shotgun (WGS) entry which is preliminary data.</text>
</comment>
<evidence type="ECO:0008006" key="3">
    <source>
        <dbReference type="Google" id="ProtNLM"/>
    </source>
</evidence>
<sequence length="661" mass="72161">MRIDFYSSFNLSERIETIEWKGTFEQFLDVEVPQWRDEDALRFAAYKDGAMWPPSAWGETLADDVVVRVNLLPMGGIFKALGNIIGKLFSFLGGKSSASSNYETPVSRDLNAASAKANTAKLGGVVSELAGRFRRFPDYLTPPRRVFRNKREQWLYFHANVGPGFYDIPPEDVRIGETPFTSFGADAQAIIFQPGQSLAGVESAQIWYSSPSVGSTSSGSSGLELTTEPANRVNSDPPAYLFNGAAIGRSSGTYPSGWGQDTIINVEYPVAYTLTDRVVPPSESTPGYTISQFTGYFGHVRSLNTGTVISVGPFEDIEKWAVRSITPVGGGIYTLEFETSPGAVPVHEPAGVHTYIFDADLPRTITSFDEGAIVVSPGTFENVSKATRMIFAGGAVYGEWTSEFIATPDGSQTSIVELDSFFPRGLCFLTDSGELESHTVSVEYQIRDAAGGPGVTYRYTYSDATVDQIGFTEQISIASMVPLVRARRVGAQSTSTQIQDICQWYGLKARLPDHLSYPQWTTLSVSMRSGGKIASQSENQVNLIATRILPTLLADGSWSSPIPTRDITAFARYVLHSSNVPDSNIDVDAFLRLHALWKARGDTLDHVFDATTVKEALAVAFGAGLGEFTCGDGLIRPVREDVRTVVEQSYSPHNTTRPMRR</sequence>
<dbReference type="RefSeq" id="WP_139724918.1">
    <property type="nucleotide sequence ID" value="NZ_VDCW01000034.1"/>
</dbReference>
<dbReference type="EMBL" id="VDCW01000034">
    <property type="protein sequence ID" value="TNF65536.1"/>
    <property type="molecule type" value="Genomic_DNA"/>
</dbReference>
<accession>A0AAX2UZ53</accession>
<proteinExistence type="predicted"/>
<organism evidence="1 2">
    <name type="scientific">Streptococcus salivarius</name>
    <dbReference type="NCBI Taxonomy" id="1304"/>
    <lineage>
        <taxon>Bacteria</taxon>
        <taxon>Bacillati</taxon>
        <taxon>Bacillota</taxon>
        <taxon>Bacilli</taxon>
        <taxon>Lactobacillales</taxon>
        <taxon>Streptococcaceae</taxon>
        <taxon>Streptococcus</taxon>
    </lineage>
</organism>
<name>A0AAX2UZ53_STRSL</name>
<dbReference type="Proteomes" id="UP000308186">
    <property type="component" value="Unassembled WGS sequence"/>
</dbReference>
<protein>
    <recommendedName>
        <fullName evidence="3">Minor tail protein</fullName>
    </recommendedName>
</protein>
<feature type="non-terminal residue" evidence="1">
    <location>
        <position position="661"/>
    </location>
</feature>
<dbReference type="AlphaFoldDB" id="A0AAX2UZ53"/>
<dbReference type="NCBIfam" id="NF040662">
    <property type="entry name" value="attach_TipJ_rel"/>
    <property type="match status" value="1"/>
</dbReference>
<evidence type="ECO:0000313" key="1">
    <source>
        <dbReference type="EMBL" id="TNF65536.1"/>
    </source>
</evidence>